<reference evidence="2 3" key="1">
    <citation type="journal article" date="2017" name="Gigascience">
        <title>Draft genome of the honey bee ectoparasitic mite, Tropilaelaps mercedesae, is shaped by the parasitic life history.</title>
        <authorList>
            <person name="Dong X."/>
            <person name="Armstrong S.D."/>
            <person name="Xia D."/>
            <person name="Makepeace B.L."/>
            <person name="Darby A.C."/>
            <person name="Kadowaki T."/>
        </authorList>
    </citation>
    <scope>NUCLEOTIDE SEQUENCE [LARGE SCALE GENOMIC DNA]</scope>
    <source>
        <strain evidence="2">Wuxi-XJTLU</strain>
    </source>
</reference>
<dbReference type="Proteomes" id="UP000192247">
    <property type="component" value="Unassembled WGS sequence"/>
</dbReference>
<gene>
    <name evidence="2" type="ORF">BIW11_05239</name>
</gene>
<name>A0A1V9Y388_9ACAR</name>
<evidence type="ECO:0000256" key="1">
    <source>
        <dbReference type="SAM" id="SignalP"/>
    </source>
</evidence>
<comment type="caution">
    <text evidence="2">The sequence shown here is derived from an EMBL/GenBank/DDBJ whole genome shotgun (WGS) entry which is preliminary data.</text>
</comment>
<organism evidence="2 3">
    <name type="scientific">Tropilaelaps mercedesae</name>
    <dbReference type="NCBI Taxonomy" id="418985"/>
    <lineage>
        <taxon>Eukaryota</taxon>
        <taxon>Metazoa</taxon>
        <taxon>Ecdysozoa</taxon>
        <taxon>Arthropoda</taxon>
        <taxon>Chelicerata</taxon>
        <taxon>Arachnida</taxon>
        <taxon>Acari</taxon>
        <taxon>Parasitiformes</taxon>
        <taxon>Mesostigmata</taxon>
        <taxon>Gamasina</taxon>
        <taxon>Dermanyssoidea</taxon>
        <taxon>Laelapidae</taxon>
        <taxon>Tropilaelaps</taxon>
    </lineage>
</organism>
<feature type="chain" id="PRO_5013229694" evidence="1">
    <location>
        <begin position="36"/>
        <end position="121"/>
    </location>
</feature>
<evidence type="ECO:0000313" key="3">
    <source>
        <dbReference type="Proteomes" id="UP000192247"/>
    </source>
</evidence>
<accession>A0A1V9Y388</accession>
<dbReference type="AlphaFoldDB" id="A0A1V9Y388"/>
<protein>
    <submittedName>
        <fullName evidence="2">Uncharacterized protein</fullName>
    </submittedName>
</protein>
<dbReference type="InParanoid" id="A0A1V9Y388"/>
<evidence type="ECO:0000313" key="2">
    <source>
        <dbReference type="EMBL" id="OQR80165.1"/>
    </source>
</evidence>
<feature type="signal peptide" evidence="1">
    <location>
        <begin position="1"/>
        <end position="35"/>
    </location>
</feature>
<keyword evidence="3" id="KW-1185">Reference proteome</keyword>
<proteinExistence type="predicted"/>
<keyword evidence="1" id="KW-0732">Signal</keyword>
<dbReference type="EMBL" id="MNPL01000274">
    <property type="protein sequence ID" value="OQR80165.1"/>
    <property type="molecule type" value="Genomic_DNA"/>
</dbReference>
<sequence>METARVRGNVLTWHFPMMKLSAVYVLLLLTFSAQGERRVKAADAVAFAIVQAKIIRPSAHTVKDRGVTKPGPDDRWLIQLAVDGEQCEMDIAKLEPRIGFTIEGPPFEAIRNEAKDCVLCC</sequence>